<name>I0IEC0_PHYMF</name>
<evidence type="ECO:0000313" key="10">
    <source>
        <dbReference type="Proteomes" id="UP000007881"/>
    </source>
</evidence>
<accession>I0IEC0</accession>
<dbReference type="KEGG" id="phm:PSMK_14490"/>
<feature type="binding site" evidence="7">
    <location>
        <position position="132"/>
    </location>
    <ligand>
        <name>Zn(2+)</name>
        <dbReference type="ChEBI" id="CHEBI:29105"/>
        <note>catalytic</note>
    </ligand>
</feature>
<evidence type="ECO:0000256" key="6">
    <source>
        <dbReference type="ARBA" id="ARBA00022833"/>
    </source>
</evidence>
<reference evidence="9 10" key="1">
    <citation type="submission" date="2012-02" db="EMBL/GenBank/DDBJ databases">
        <title>Complete genome sequence of Phycisphaera mikurensis NBRC 102666.</title>
        <authorList>
            <person name="Ankai A."/>
            <person name="Hosoyama A."/>
            <person name="Terui Y."/>
            <person name="Sekine M."/>
            <person name="Fukai R."/>
            <person name="Kato Y."/>
            <person name="Nakamura S."/>
            <person name="Yamada-Narita S."/>
            <person name="Kawakoshi A."/>
            <person name="Fukunaga Y."/>
            <person name="Yamazaki S."/>
            <person name="Fujita N."/>
        </authorList>
    </citation>
    <scope>NUCLEOTIDE SEQUENCE [LARGE SCALE GENOMIC DNA]</scope>
    <source>
        <strain evidence="10">NBRC 102666 / KCTC 22515 / FYK2301M01</strain>
    </source>
</reference>
<evidence type="ECO:0000313" key="9">
    <source>
        <dbReference type="EMBL" id="BAM03608.1"/>
    </source>
</evidence>
<dbReference type="GO" id="GO:0004222">
    <property type="term" value="F:metalloendopeptidase activity"/>
    <property type="evidence" value="ECO:0007669"/>
    <property type="project" value="InterPro"/>
</dbReference>
<keyword evidence="2 7" id="KW-0540">Nuclease</keyword>
<evidence type="ECO:0000256" key="4">
    <source>
        <dbReference type="ARBA" id="ARBA00022759"/>
    </source>
</evidence>
<keyword evidence="7" id="KW-0963">Cytoplasm</keyword>
<dbReference type="GO" id="GO:0004521">
    <property type="term" value="F:RNA endonuclease activity"/>
    <property type="evidence" value="ECO:0007669"/>
    <property type="project" value="UniProtKB-UniRule"/>
</dbReference>
<dbReference type="InterPro" id="IPR023091">
    <property type="entry name" value="MetalPrtase_cat_dom_sf_prd"/>
</dbReference>
<evidence type="ECO:0000256" key="8">
    <source>
        <dbReference type="SAM" id="MobiDB-lite"/>
    </source>
</evidence>
<dbReference type="SUPFAM" id="SSF55486">
    <property type="entry name" value="Metalloproteases ('zincins'), catalytic domain"/>
    <property type="match status" value="1"/>
</dbReference>
<dbReference type="AlphaFoldDB" id="I0IEC0"/>
<dbReference type="PANTHER" id="PTHR46986:SF1">
    <property type="entry name" value="ENDORIBONUCLEASE YBEY, CHLOROPLASTIC"/>
    <property type="match status" value="1"/>
</dbReference>
<comment type="cofactor">
    <cofactor evidence="7">
        <name>Zn(2+)</name>
        <dbReference type="ChEBI" id="CHEBI:29105"/>
    </cofactor>
    <text evidence="7">Binds 1 zinc ion.</text>
</comment>
<proteinExistence type="inferred from homology"/>
<dbReference type="STRING" id="1142394.PSMK_14490"/>
<dbReference type="GO" id="GO:0006364">
    <property type="term" value="P:rRNA processing"/>
    <property type="evidence" value="ECO:0007669"/>
    <property type="project" value="UniProtKB-UniRule"/>
</dbReference>
<feature type="binding site" evidence="7">
    <location>
        <position position="136"/>
    </location>
    <ligand>
        <name>Zn(2+)</name>
        <dbReference type="ChEBI" id="CHEBI:29105"/>
        <note>catalytic</note>
    </ligand>
</feature>
<keyword evidence="5 7" id="KW-0378">Hydrolase</keyword>
<evidence type="ECO:0000256" key="1">
    <source>
        <dbReference type="ARBA" id="ARBA00010875"/>
    </source>
</evidence>
<dbReference type="GO" id="GO:0005737">
    <property type="term" value="C:cytoplasm"/>
    <property type="evidence" value="ECO:0007669"/>
    <property type="project" value="UniProtKB-SubCell"/>
</dbReference>
<dbReference type="Proteomes" id="UP000007881">
    <property type="component" value="Chromosome"/>
</dbReference>
<organism evidence="9 10">
    <name type="scientific">Phycisphaera mikurensis (strain NBRC 102666 / KCTC 22515 / FYK2301M01)</name>
    <dbReference type="NCBI Taxonomy" id="1142394"/>
    <lineage>
        <taxon>Bacteria</taxon>
        <taxon>Pseudomonadati</taxon>
        <taxon>Planctomycetota</taxon>
        <taxon>Phycisphaerae</taxon>
        <taxon>Phycisphaerales</taxon>
        <taxon>Phycisphaeraceae</taxon>
        <taxon>Phycisphaera</taxon>
    </lineage>
</organism>
<gene>
    <name evidence="7" type="primary">ybeY</name>
    <name evidence="9" type="ordered locus">PSMK_14490</name>
</gene>
<protein>
    <recommendedName>
        <fullName evidence="7">Endoribonuclease YbeY</fullName>
        <ecNumber evidence="7">3.1.-.-</ecNumber>
    </recommendedName>
</protein>
<evidence type="ECO:0000256" key="7">
    <source>
        <dbReference type="HAMAP-Rule" id="MF_00009"/>
    </source>
</evidence>
<dbReference type="RefSeq" id="WP_014436827.1">
    <property type="nucleotide sequence ID" value="NC_017080.1"/>
</dbReference>
<comment type="subcellular location">
    <subcellularLocation>
        <location evidence="7">Cytoplasm</location>
    </subcellularLocation>
</comment>
<feature type="region of interest" description="Disordered" evidence="8">
    <location>
        <begin position="1"/>
        <end position="25"/>
    </location>
</feature>
<comment type="function">
    <text evidence="7">Single strand-specific metallo-endoribonuclease involved in late-stage 70S ribosome quality control and in maturation of the 3' terminus of the 16S rRNA.</text>
</comment>
<dbReference type="HAMAP" id="MF_00009">
    <property type="entry name" value="Endoribonucl_YbeY"/>
    <property type="match status" value="1"/>
</dbReference>
<dbReference type="Gene3D" id="3.40.390.30">
    <property type="entry name" value="Metalloproteases ('zincins'), catalytic domain"/>
    <property type="match status" value="1"/>
</dbReference>
<evidence type="ECO:0000256" key="5">
    <source>
        <dbReference type="ARBA" id="ARBA00022801"/>
    </source>
</evidence>
<keyword evidence="6 7" id="KW-0862">Zinc</keyword>
<dbReference type="OrthoDB" id="9807740at2"/>
<dbReference type="HOGENOM" id="CLU_1531163_0_0_0"/>
<dbReference type="EC" id="3.1.-.-" evidence="7"/>
<comment type="similarity">
    <text evidence="1 7">Belongs to the endoribonuclease YbeY family.</text>
</comment>
<evidence type="ECO:0000256" key="2">
    <source>
        <dbReference type="ARBA" id="ARBA00022722"/>
    </source>
</evidence>
<keyword evidence="4 7" id="KW-0255">Endonuclease</keyword>
<keyword evidence="10" id="KW-1185">Reference proteome</keyword>
<feature type="binding site" evidence="7">
    <location>
        <position position="142"/>
    </location>
    <ligand>
        <name>Zn(2+)</name>
        <dbReference type="ChEBI" id="CHEBI:29105"/>
        <note>catalytic</note>
    </ligand>
</feature>
<dbReference type="NCBIfam" id="TIGR00043">
    <property type="entry name" value="rRNA maturation RNase YbeY"/>
    <property type="match status" value="1"/>
</dbReference>
<dbReference type="EMBL" id="AP012338">
    <property type="protein sequence ID" value="BAM03608.1"/>
    <property type="molecule type" value="Genomic_DNA"/>
</dbReference>
<keyword evidence="3 7" id="KW-0479">Metal-binding</keyword>
<dbReference type="GO" id="GO:0008270">
    <property type="term" value="F:zinc ion binding"/>
    <property type="evidence" value="ECO:0007669"/>
    <property type="project" value="UniProtKB-UniRule"/>
</dbReference>
<dbReference type="PANTHER" id="PTHR46986">
    <property type="entry name" value="ENDORIBONUCLEASE YBEY, CHLOROPLASTIC"/>
    <property type="match status" value="1"/>
</dbReference>
<evidence type="ECO:0000256" key="3">
    <source>
        <dbReference type="ARBA" id="ARBA00022723"/>
    </source>
</evidence>
<dbReference type="eggNOG" id="COG0319">
    <property type="taxonomic scope" value="Bacteria"/>
</dbReference>
<sequence>MNDTTRGDAEADEPPSSVPAPAAPDITCDLDAPDVDPPADGWLAEQLAAAVRGAGLGGATLAIRVVNDAAMEALHRLHSGVSGTTDVLTFDNRDDPRSPIDGDLVLCRDEAVRRAAELGHDARLELLLYAVHGLLHLDGEDDHSPAGHRRMHEREDAILASLGHGPVFFKPEAAR</sequence>
<dbReference type="InterPro" id="IPR002036">
    <property type="entry name" value="YbeY"/>
</dbReference>
<keyword evidence="7" id="KW-0698">rRNA processing</keyword>
<dbReference type="Pfam" id="PF02130">
    <property type="entry name" value="YbeY"/>
    <property type="match status" value="1"/>
</dbReference>
<keyword evidence="7" id="KW-0690">Ribosome biogenesis</keyword>